<keyword evidence="2" id="KW-1185">Reference proteome</keyword>
<sequence length="123" mass="14566">MTTLQEKTVQLLSVCEECLARHTKMRETGHEPDFFNEVKPYADTNHRLLEEWTEEIRMLIRNERPKYVHLHQIESLNDSMKQFIVQSFYSKTGKKRFVLSINSAMYTLKTVLKALQEEGETDN</sequence>
<dbReference type="InterPro" id="IPR023351">
    <property type="entry name" value="YppE-like_sf"/>
</dbReference>
<dbReference type="Pfam" id="PF08807">
    <property type="entry name" value="DUF1798"/>
    <property type="match status" value="1"/>
</dbReference>
<dbReference type="EMBL" id="JACSQN010000021">
    <property type="protein sequence ID" value="MBD7986084.1"/>
    <property type="molecule type" value="Genomic_DNA"/>
</dbReference>
<dbReference type="InterPro" id="IPR014913">
    <property type="entry name" value="YppE-like"/>
</dbReference>
<dbReference type="RefSeq" id="WP_191695910.1">
    <property type="nucleotide sequence ID" value="NZ_JACSQN010000021.1"/>
</dbReference>
<organism evidence="1 2">
    <name type="scientific">Sporosarcina quadrami</name>
    <dbReference type="NCBI Taxonomy" id="2762234"/>
    <lineage>
        <taxon>Bacteria</taxon>
        <taxon>Bacillati</taxon>
        <taxon>Bacillota</taxon>
        <taxon>Bacilli</taxon>
        <taxon>Bacillales</taxon>
        <taxon>Caryophanaceae</taxon>
        <taxon>Sporosarcina</taxon>
    </lineage>
</organism>
<dbReference type="SUPFAM" id="SSF140415">
    <property type="entry name" value="YppE-like"/>
    <property type="match status" value="1"/>
</dbReference>
<gene>
    <name evidence="1" type="ORF">H9649_16050</name>
</gene>
<proteinExistence type="predicted"/>
<protein>
    <submittedName>
        <fullName evidence="1">YppE family protein</fullName>
    </submittedName>
</protein>
<comment type="caution">
    <text evidence="1">The sequence shown here is derived from an EMBL/GenBank/DDBJ whole genome shotgun (WGS) entry which is preliminary data.</text>
</comment>
<reference evidence="1 2" key="1">
    <citation type="submission" date="2020-08" db="EMBL/GenBank/DDBJ databases">
        <title>A Genomic Blueprint of the Chicken Gut Microbiome.</title>
        <authorList>
            <person name="Gilroy R."/>
            <person name="Ravi A."/>
            <person name="Getino M."/>
            <person name="Pursley I."/>
            <person name="Horton D.L."/>
            <person name="Alikhan N.-F."/>
            <person name="Baker D."/>
            <person name="Gharbi K."/>
            <person name="Hall N."/>
            <person name="Watson M."/>
            <person name="Adriaenssens E.M."/>
            <person name="Foster-Nyarko E."/>
            <person name="Jarju S."/>
            <person name="Secka A."/>
            <person name="Antonio M."/>
            <person name="Oren A."/>
            <person name="Chaudhuri R."/>
            <person name="La Ragione R.M."/>
            <person name="Hildebrand F."/>
            <person name="Pallen M.J."/>
        </authorList>
    </citation>
    <scope>NUCLEOTIDE SEQUENCE [LARGE SCALE GENOMIC DNA]</scope>
    <source>
        <strain evidence="1 2">Sa2YVA2</strain>
    </source>
</reference>
<accession>A0ABR8UEP8</accession>
<name>A0ABR8UEP8_9BACL</name>
<evidence type="ECO:0000313" key="1">
    <source>
        <dbReference type="EMBL" id="MBD7986084.1"/>
    </source>
</evidence>
<dbReference type="Gene3D" id="1.20.120.440">
    <property type="entry name" value="YppE-like"/>
    <property type="match status" value="1"/>
</dbReference>
<dbReference type="Proteomes" id="UP000626786">
    <property type="component" value="Unassembled WGS sequence"/>
</dbReference>
<evidence type="ECO:0000313" key="2">
    <source>
        <dbReference type="Proteomes" id="UP000626786"/>
    </source>
</evidence>